<keyword evidence="3" id="KW-1185">Reference proteome</keyword>
<organism evidence="2 3">
    <name type="scientific">Sphaerisporangium corydalis</name>
    <dbReference type="NCBI Taxonomy" id="1441875"/>
    <lineage>
        <taxon>Bacteria</taxon>
        <taxon>Bacillati</taxon>
        <taxon>Actinomycetota</taxon>
        <taxon>Actinomycetes</taxon>
        <taxon>Streptosporangiales</taxon>
        <taxon>Streptosporangiaceae</taxon>
        <taxon>Sphaerisporangium</taxon>
    </lineage>
</organism>
<comment type="caution">
    <text evidence="2">The sequence shown here is derived from an EMBL/GenBank/DDBJ whole genome shotgun (WGS) entry which is preliminary data.</text>
</comment>
<sequence length="334" mass="35729">MKAVVQSSYGSPDVLAVREIGRPAVKDDEVLVRVHAASVHPDVWHVVSGRPYVLRLMGAGLRGPKNPVPGTDMAGRVESAGRNVTRFRPGDEVFGETVRGNQWRNGGAFAEYVSVPEDALAPKPGNVTFEQAAAVPTAGLIALRNLPAGLRPGQSVLVNGAGGGVGSMAVQLAKAYGATVTGVDHHRKLDMVRALGADRVIDHTQEDFTRNGERHDLIFDVPGNHSFPECRRALLPGGTYVLIGHDRFGAAGGRLLGSLPHFFKLMAMSPFRSQLPKLNLSPPSNKDLMAVLAEFLETGRLTPVIGRTYSLSEVPDAIRDLTEGTVQGRLVITM</sequence>
<protein>
    <submittedName>
        <fullName evidence="2">NAD(P)-dependent alcohol dehydrogenase</fullName>
    </submittedName>
</protein>
<name>A0ABV9EGV4_9ACTN</name>
<dbReference type="PROSITE" id="PS01162">
    <property type="entry name" value="QOR_ZETA_CRYSTAL"/>
    <property type="match status" value="1"/>
</dbReference>
<dbReference type="PANTHER" id="PTHR11695:SF648">
    <property type="entry name" value="ZINC-BINDING OXIDOREDUCTASE"/>
    <property type="match status" value="1"/>
</dbReference>
<dbReference type="InterPro" id="IPR050700">
    <property type="entry name" value="YIM1/Zinc_Alcohol_DH_Fams"/>
</dbReference>
<dbReference type="InterPro" id="IPR020843">
    <property type="entry name" value="ER"/>
</dbReference>
<dbReference type="Gene3D" id="3.90.180.10">
    <property type="entry name" value="Medium-chain alcohol dehydrogenases, catalytic domain"/>
    <property type="match status" value="1"/>
</dbReference>
<dbReference type="EMBL" id="JBHSFN010000013">
    <property type="protein sequence ID" value="MFC4588806.1"/>
    <property type="molecule type" value="Genomic_DNA"/>
</dbReference>
<evidence type="ECO:0000313" key="2">
    <source>
        <dbReference type="EMBL" id="MFC4588806.1"/>
    </source>
</evidence>
<accession>A0ABV9EGV4</accession>
<dbReference type="Pfam" id="PF08240">
    <property type="entry name" value="ADH_N"/>
    <property type="match status" value="1"/>
</dbReference>
<dbReference type="InterPro" id="IPR036291">
    <property type="entry name" value="NAD(P)-bd_dom_sf"/>
</dbReference>
<dbReference type="Pfam" id="PF13602">
    <property type="entry name" value="ADH_zinc_N_2"/>
    <property type="match status" value="1"/>
</dbReference>
<dbReference type="PANTHER" id="PTHR11695">
    <property type="entry name" value="ALCOHOL DEHYDROGENASE RELATED"/>
    <property type="match status" value="1"/>
</dbReference>
<dbReference type="RefSeq" id="WP_262845675.1">
    <property type="nucleotide sequence ID" value="NZ_JANZYP010000041.1"/>
</dbReference>
<evidence type="ECO:0000313" key="3">
    <source>
        <dbReference type="Proteomes" id="UP001595891"/>
    </source>
</evidence>
<dbReference type="CDD" id="cd08267">
    <property type="entry name" value="MDR1"/>
    <property type="match status" value="1"/>
</dbReference>
<dbReference type="SUPFAM" id="SSF51735">
    <property type="entry name" value="NAD(P)-binding Rossmann-fold domains"/>
    <property type="match status" value="1"/>
</dbReference>
<dbReference type="SMART" id="SM00829">
    <property type="entry name" value="PKS_ER"/>
    <property type="match status" value="1"/>
</dbReference>
<proteinExistence type="predicted"/>
<dbReference type="Gene3D" id="3.40.50.720">
    <property type="entry name" value="NAD(P)-binding Rossmann-like Domain"/>
    <property type="match status" value="1"/>
</dbReference>
<dbReference type="InterPro" id="IPR002364">
    <property type="entry name" value="Quin_OxRdtase/zeta-crystal_CS"/>
</dbReference>
<dbReference type="Proteomes" id="UP001595891">
    <property type="component" value="Unassembled WGS sequence"/>
</dbReference>
<gene>
    <name evidence="2" type="ORF">ACFO8L_22140</name>
</gene>
<evidence type="ECO:0000259" key="1">
    <source>
        <dbReference type="SMART" id="SM00829"/>
    </source>
</evidence>
<reference evidence="3" key="1">
    <citation type="journal article" date="2019" name="Int. J. Syst. Evol. Microbiol.">
        <title>The Global Catalogue of Microorganisms (GCM) 10K type strain sequencing project: providing services to taxonomists for standard genome sequencing and annotation.</title>
        <authorList>
            <consortium name="The Broad Institute Genomics Platform"/>
            <consortium name="The Broad Institute Genome Sequencing Center for Infectious Disease"/>
            <person name="Wu L."/>
            <person name="Ma J."/>
        </authorList>
    </citation>
    <scope>NUCLEOTIDE SEQUENCE [LARGE SCALE GENOMIC DNA]</scope>
    <source>
        <strain evidence="3">CCUG 49560</strain>
    </source>
</reference>
<dbReference type="InterPro" id="IPR011032">
    <property type="entry name" value="GroES-like_sf"/>
</dbReference>
<dbReference type="SUPFAM" id="SSF50129">
    <property type="entry name" value="GroES-like"/>
    <property type="match status" value="1"/>
</dbReference>
<dbReference type="InterPro" id="IPR013154">
    <property type="entry name" value="ADH-like_N"/>
</dbReference>
<feature type="domain" description="Enoyl reductase (ER)" evidence="1">
    <location>
        <begin position="10"/>
        <end position="332"/>
    </location>
</feature>